<protein>
    <submittedName>
        <fullName evidence="1">Uncharacterized protein</fullName>
    </submittedName>
</protein>
<organism evidence="1">
    <name type="scientific">Anopheles atroparvus</name>
    <name type="common">European mosquito</name>
    <dbReference type="NCBI Taxonomy" id="41427"/>
    <lineage>
        <taxon>Eukaryota</taxon>
        <taxon>Metazoa</taxon>
        <taxon>Ecdysozoa</taxon>
        <taxon>Arthropoda</taxon>
        <taxon>Hexapoda</taxon>
        <taxon>Insecta</taxon>
        <taxon>Pterygota</taxon>
        <taxon>Neoptera</taxon>
        <taxon>Endopterygota</taxon>
        <taxon>Diptera</taxon>
        <taxon>Nematocera</taxon>
        <taxon>Culicoidea</taxon>
        <taxon>Culicidae</taxon>
        <taxon>Anophelinae</taxon>
        <taxon>Anopheles</taxon>
    </lineage>
</organism>
<dbReference type="PANTHER" id="PTHR33964">
    <property type="entry name" value="RE45066P-RELATED"/>
    <property type="match status" value="1"/>
</dbReference>
<name>A0A182IKB2_ANOAO</name>
<dbReference type="STRING" id="41427.A0A182IKB2"/>
<dbReference type="PANTHER" id="PTHR33964:SF2">
    <property type="entry name" value="IP09356P"/>
    <property type="match status" value="1"/>
</dbReference>
<sequence>MYYQIFFKEKGYHMMEGKMGVTWCYLCILLGYQFPSAGGTMVAESVCGRAGELLGNCFSNFTTPVAVEALHGVKIPGSLEEINQRCVIFTRGMECVRQYLKVCVNARQRKIIENEVYGAQQLYQYLCYDHSFQREFLRHKSCFNLVHPEWDVCSNQFIHVLKDEMAHTGRQSMDVQYMQFCCARYAYESCVYRSARFICKPDSAIFLRRIAKLLSTDRHFLNCDRIENALCSSVKPNPGSTGRYWLVGLIVLLMLLVL</sequence>
<proteinExistence type="predicted"/>
<dbReference type="AlphaFoldDB" id="A0A182IKB2"/>
<reference evidence="1" key="1">
    <citation type="submission" date="2022-08" db="UniProtKB">
        <authorList>
            <consortium name="EnsemblMetazoa"/>
        </authorList>
    </citation>
    <scope>IDENTIFICATION</scope>
    <source>
        <strain evidence="1">EBRO</strain>
    </source>
</reference>
<accession>A0A182IKB2</accession>
<dbReference type="EnsemblMetazoa" id="AATE000776-RA">
    <property type="protein sequence ID" value="AATE000776-PA.1"/>
    <property type="gene ID" value="AATE000776"/>
</dbReference>
<dbReference type="VEuPathDB" id="VectorBase:AATE000776"/>
<evidence type="ECO:0000313" key="1">
    <source>
        <dbReference type="EnsemblMetazoa" id="AATE000776-PA.1"/>
    </source>
</evidence>